<reference evidence="5 6" key="1">
    <citation type="submission" date="2020-03" db="EMBL/GenBank/DDBJ databases">
        <title>Whole genome shotgun sequence of Phytohabitans flavus NBRC 107702.</title>
        <authorList>
            <person name="Komaki H."/>
            <person name="Tamura T."/>
        </authorList>
    </citation>
    <scope>NUCLEOTIDE SEQUENCE [LARGE SCALE GENOMIC DNA]</scope>
    <source>
        <strain evidence="5 6">NBRC 107702</strain>
    </source>
</reference>
<dbReference type="GO" id="GO:0005525">
    <property type="term" value="F:GTP binding"/>
    <property type="evidence" value="ECO:0007669"/>
    <property type="project" value="UniProtKB-KW"/>
</dbReference>
<organism evidence="5 6">
    <name type="scientific">Phytohabitans flavus</name>
    <dbReference type="NCBI Taxonomy" id="1076124"/>
    <lineage>
        <taxon>Bacteria</taxon>
        <taxon>Bacillati</taxon>
        <taxon>Actinomycetota</taxon>
        <taxon>Actinomycetes</taxon>
        <taxon>Micromonosporales</taxon>
        <taxon>Micromonosporaceae</taxon>
    </lineage>
</organism>
<dbReference type="AlphaFoldDB" id="A0A6F8Y7P9"/>
<dbReference type="InterPro" id="IPR029044">
    <property type="entry name" value="Nucleotide-diphossugar_trans"/>
</dbReference>
<keyword evidence="3" id="KW-0547">Nucleotide-binding</keyword>
<keyword evidence="4" id="KW-0342">GTP-binding</keyword>
<reference evidence="5 6" key="2">
    <citation type="submission" date="2020-03" db="EMBL/GenBank/DDBJ databases">
        <authorList>
            <person name="Ichikawa N."/>
            <person name="Kimura A."/>
            <person name="Kitahashi Y."/>
            <person name="Uohara A."/>
        </authorList>
    </citation>
    <scope>NUCLEOTIDE SEQUENCE [LARGE SCALE GENOMIC DNA]</scope>
    <source>
        <strain evidence="5 6">NBRC 107702</strain>
    </source>
</reference>
<protein>
    <submittedName>
        <fullName evidence="5">2-phospho-L-lactate guanylyltransferase</fullName>
    </submittedName>
</protein>
<dbReference type="SUPFAM" id="SSF53448">
    <property type="entry name" value="Nucleotide-diphospho-sugar transferases"/>
    <property type="match status" value="1"/>
</dbReference>
<dbReference type="KEGG" id="pfla:Pflav_085520"/>
<dbReference type="PANTHER" id="PTHR40392">
    <property type="entry name" value="2-PHOSPHO-L-LACTATE GUANYLYLTRANSFERASE"/>
    <property type="match status" value="1"/>
</dbReference>
<evidence type="ECO:0000256" key="3">
    <source>
        <dbReference type="ARBA" id="ARBA00022741"/>
    </source>
</evidence>
<dbReference type="Proteomes" id="UP000502508">
    <property type="component" value="Chromosome"/>
</dbReference>
<name>A0A6F8Y7P9_9ACTN</name>
<dbReference type="EMBL" id="AP022870">
    <property type="protein sequence ID" value="BCB82142.1"/>
    <property type="molecule type" value="Genomic_DNA"/>
</dbReference>
<dbReference type="GO" id="GO:0043814">
    <property type="term" value="F:phospholactate guanylyltransferase activity"/>
    <property type="evidence" value="ECO:0007669"/>
    <property type="project" value="InterPro"/>
</dbReference>
<dbReference type="InterPro" id="IPR002835">
    <property type="entry name" value="CofC"/>
</dbReference>
<evidence type="ECO:0000256" key="2">
    <source>
        <dbReference type="ARBA" id="ARBA00022695"/>
    </source>
</evidence>
<keyword evidence="6" id="KW-1185">Reference proteome</keyword>
<accession>A0A6F8Y7P9</accession>
<evidence type="ECO:0000313" key="5">
    <source>
        <dbReference type="EMBL" id="BCB82142.1"/>
    </source>
</evidence>
<gene>
    <name evidence="5" type="primary">cofC</name>
    <name evidence="5" type="ORF">Pflav_085520</name>
</gene>
<dbReference type="NCBIfam" id="TIGR03552">
    <property type="entry name" value="F420_cofC"/>
    <property type="match status" value="1"/>
</dbReference>
<keyword evidence="2 5" id="KW-0548">Nucleotidyltransferase</keyword>
<dbReference type="PANTHER" id="PTHR40392:SF1">
    <property type="entry name" value="2-PHOSPHO-L-LACTATE GUANYLYLTRANSFERASE"/>
    <property type="match status" value="1"/>
</dbReference>
<dbReference type="Pfam" id="PF01983">
    <property type="entry name" value="CofC"/>
    <property type="match status" value="1"/>
</dbReference>
<proteinExistence type="predicted"/>
<evidence type="ECO:0000256" key="1">
    <source>
        <dbReference type="ARBA" id="ARBA00022679"/>
    </source>
</evidence>
<keyword evidence="1 5" id="KW-0808">Transferase</keyword>
<evidence type="ECO:0000256" key="4">
    <source>
        <dbReference type="ARBA" id="ARBA00023134"/>
    </source>
</evidence>
<sequence>MVLPVKRLTAAKSRLRGALTGVPHERLALALAQDTTAAVLASAEVAEVLAVTDDPVVGRALAALGARVVPDAPGSGLNAAFEYGAGLIAHRPVAALAADLPALCPADLSEALRKASGPDRHFVADAPGTGTVLLTAPAGVRLDPRFGPGSAAAHRRSGAVPLDGDWPSLRRDVDTAADLDAAIRLGLGPHSAEVAQAPSRHVGSTSCSPS</sequence>
<evidence type="ECO:0000313" key="6">
    <source>
        <dbReference type="Proteomes" id="UP000502508"/>
    </source>
</evidence>
<dbReference type="Gene3D" id="3.90.550.10">
    <property type="entry name" value="Spore Coat Polysaccharide Biosynthesis Protein SpsA, Chain A"/>
    <property type="match status" value="1"/>
</dbReference>